<dbReference type="InterPro" id="IPR015943">
    <property type="entry name" value="WD40/YVTN_repeat-like_dom_sf"/>
</dbReference>
<evidence type="ECO:0008006" key="3">
    <source>
        <dbReference type="Google" id="ProtNLM"/>
    </source>
</evidence>
<dbReference type="Proteomes" id="UP000620064">
    <property type="component" value="Unassembled WGS sequence"/>
</dbReference>
<evidence type="ECO:0000313" key="2">
    <source>
        <dbReference type="Proteomes" id="UP000620064"/>
    </source>
</evidence>
<dbReference type="RefSeq" id="WP_188616646.1">
    <property type="nucleotide sequence ID" value="NZ_BMLV01000001.1"/>
</dbReference>
<dbReference type="Gene3D" id="2.130.10.10">
    <property type="entry name" value="YVTN repeat-like/Quinoprotein amine dehydrogenase"/>
    <property type="match status" value="1"/>
</dbReference>
<evidence type="ECO:0000313" key="1">
    <source>
        <dbReference type="EMBL" id="GGP02378.1"/>
    </source>
</evidence>
<protein>
    <recommendedName>
        <fullName evidence="3">Glycosyl hydrolase</fullName>
    </recommendedName>
</protein>
<reference evidence="2" key="1">
    <citation type="journal article" date="2019" name="Int. J. Syst. Evol. Microbiol.">
        <title>The Global Catalogue of Microorganisms (GCM) 10K type strain sequencing project: providing services to taxonomists for standard genome sequencing and annotation.</title>
        <authorList>
            <consortium name="The Broad Institute Genomics Platform"/>
            <consortium name="The Broad Institute Genome Sequencing Center for Infectious Disease"/>
            <person name="Wu L."/>
            <person name="Ma J."/>
        </authorList>
    </citation>
    <scope>NUCLEOTIDE SEQUENCE [LARGE SCALE GENOMIC DNA]</scope>
    <source>
        <strain evidence="2">CGMCC 1.7656</strain>
    </source>
</reference>
<keyword evidence="2" id="KW-1185">Reference proteome</keyword>
<gene>
    <name evidence="1" type="ORF">GCM10010992_06520</name>
</gene>
<name>A0ABQ2NH54_9FLAO</name>
<dbReference type="EMBL" id="BMLV01000001">
    <property type="protein sequence ID" value="GGP02378.1"/>
    <property type="molecule type" value="Genomic_DNA"/>
</dbReference>
<proteinExistence type="predicted"/>
<dbReference type="SUPFAM" id="SSF110296">
    <property type="entry name" value="Oligoxyloglucan reducing end-specific cellobiohydrolase"/>
    <property type="match status" value="1"/>
</dbReference>
<comment type="caution">
    <text evidence="1">The sequence shown here is derived from an EMBL/GenBank/DDBJ whole genome shotgun (WGS) entry which is preliminary data.</text>
</comment>
<sequence length="337" mass="38283">MRKIAVLLILCFQVFNAQKLDFSLLLKDKISIRAIQIVDGKVYYAGTDAKLGYVHLKDTIRKKQVRLSKEKIEFRTLAHYDQLLYTANIESPAYFYKIDKRDLSYEIFYKDTLRTAFYDAFSYDKNGRGIAISDPTKKNKAHFRIFTKKNYNQDDGIIPLYNDGEAHFAASNTNIATIGNTVWIATGGKTSRIFKFTWDKPFHWDVFSTPFVNGANSTGIYSIDFYNKKLGIAVGGDYTQQKDNINNIAVTSDGGETWQSVASGKNSGYKTCVKYRPNSGGKEIIAVGDGDISYSNDFGQTWKVISEEKNLYVVEWIDENMLVFAGKNRILKAEFSN</sequence>
<organism evidence="1 2">
    <name type="scientific">Cloacibacterium rupense</name>
    <dbReference type="NCBI Taxonomy" id="517423"/>
    <lineage>
        <taxon>Bacteria</taxon>
        <taxon>Pseudomonadati</taxon>
        <taxon>Bacteroidota</taxon>
        <taxon>Flavobacteriia</taxon>
        <taxon>Flavobacteriales</taxon>
        <taxon>Weeksellaceae</taxon>
    </lineage>
</organism>
<accession>A0ABQ2NH54</accession>